<keyword evidence="8 11" id="KW-0472">Membrane</keyword>
<dbReference type="InterPro" id="IPR039426">
    <property type="entry name" value="TonB-dep_rcpt-like"/>
</dbReference>
<comment type="subcellular location">
    <subcellularLocation>
        <location evidence="1 11">Cell outer membrane</location>
        <topology evidence="1 11">Multi-pass membrane protein</topology>
    </subcellularLocation>
</comment>
<feature type="chain" id="PRO_5011631031" evidence="14">
    <location>
        <begin position="29"/>
        <end position="970"/>
    </location>
</feature>
<evidence type="ECO:0000256" key="1">
    <source>
        <dbReference type="ARBA" id="ARBA00004571"/>
    </source>
</evidence>
<evidence type="ECO:0000256" key="7">
    <source>
        <dbReference type="ARBA" id="ARBA00023077"/>
    </source>
</evidence>
<comment type="similarity">
    <text evidence="2 11 13">Belongs to the TonB-dependent receptor family.</text>
</comment>
<evidence type="ECO:0000313" key="17">
    <source>
        <dbReference type="EMBL" id="SFV10701.1"/>
    </source>
</evidence>
<feature type="domain" description="TonB-dependent receptor plug" evidence="16">
    <location>
        <begin position="49"/>
        <end position="159"/>
    </location>
</feature>
<evidence type="ECO:0000259" key="16">
    <source>
        <dbReference type="Pfam" id="PF07715"/>
    </source>
</evidence>
<reference evidence="18" key="1">
    <citation type="submission" date="2016-10" db="EMBL/GenBank/DDBJ databases">
        <authorList>
            <person name="Varghese N."/>
            <person name="Submissions S."/>
        </authorList>
    </citation>
    <scope>NUCLEOTIDE SEQUENCE [LARGE SCALE GENOMIC DNA]</scope>
    <source>
        <strain evidence="18">CGMCC 1.11014</strain>
    </source>
</reference>
<keyword evidence="7 13" id="KW-0798">TonB box</keyword>
<dbReference type="InterPro" id="IPR012910">
    <property type="entry name" value="Plug_dom"/>
</dbReference>
<feature type="domain" description="TonB-dependent receptor-like beta-barrel" evidence="15">
    <location>
        <begin position="540"/>
        <end position="930"/>
    </location>
</feature>
<dbReference type="Gene3D" id="2.40.170.20">
    <property type="entry name" value="TonB-dependent receptor, beta-barrel domain"/>
    <property type="match status" value="1"/>
</dbReference>
<dbReference type="InterPro" id="IPR036942">
    <property type="entry name" value="Beta-barrel_TonB_sf"/>
</dbReference>
<dbReference type="PANTHER" id="PTHR47234:SF2">
    <property type="entry name" value="TONB-DEPENDENT RECEPTOR"/>
    <property type="match status" value="1"/>
</dbReference>
<dbReference type="PANTHER" id="PTHR47234">
    <property type="match status" value="1"/>
</dbReference>
<evidence type="ECO:0000256" key="5">
    <source>
        <dbReference type="ARBA" id="ARBA00022692"/>
    </source>
</evidence>
<keyword evidence="9 17" id="KW-0675">Receptor</keyword>
<evidence type="ECO:0000256" key="8">
    <source>
        <dbReference type="ARBA" id="ARBA00023136"/>
    </source>
</evidence>
<proteinExistence type="inferred from homology"/>
<evidence type="ECO:0000256" key="6">
    <source>
        <dbReference type="ARBA" id="ARBA00022729"/>
    </source>
</evidence>
<evidence type="ECO:0000256" key="14">
    <source>
        <dbReference type="SAM" id="SignalP"/>
    </source>
</evidence>
<keyword evidence="3 11" id="KW-0813">Transport</keyword>
<evidence type="ECO:0000256" key="3">
    <source>
        <dbReference type="ARBA" id="ARBA00022448"/>
    </source>
</evidence>
<dbReference type="Pfam" id="PF07715">
    <property type="entry name" value="Plug"/>
    <property type="match status" value="1"/>
</dbReference>
<dbReference type="PROSITE" id="PS01156">
    <property type="entry name" value="TONB_DEPENDENT_REC_2"/>
    <property type="match status" value="1"/>
</dbReference>
<evidence type="ECO:0000256" key="11">
    <source>
        <dbReference type="PROSITE-ProRule" id="PRU01360"/>
    </source>
</evidence>
<keyword evidence="6 14" id="KW-0732">Signal</keyword>
<evidence type="ECO:0000256" key="4">
    <source>
        <dbReference type="ARBA" id="ARBA00022452"/>
    </source>
</evidence>
<dbReference type="Pfam" id="PF00593">
    <property type="entry name" value="TonB_dep_Rec_b-barrel"/>
    <property type="match status" value="1"/>
</dbReference>
<evidence type="ECO:0000256" key="2">
    <source>
        <dbReference type="ARBA" id="ARBA00009810"/>
    </source>
</evidence>
<dbReference type="Proteomes" id="UP000199391">
    <property type="component" value="Unassembled WGS sequence"/>
</dbReference>
<dbReference type="GO" id="GO:0009279">
    <property type="term" value="C:cell outer membrane"/>
    <property type="evidence" value="ECO:0007669"/>
    <property type="project" value="UniProtKB-SubCell"/>
</dbReference>
<evidence type="ECO:0000256" key="13">
    <source>
        <dbReference type="RuleBase" id="RU003357"/>
    </source>
</evidence>
<evidence type="ECO:0000256" key="12">
    <source>
        <dbReference type="PROSITE-ProRule" id="PRU10144"/>
    </source>
</evidence>
<dbReference type="AlphaFoldDB" id="A0A1I7LM00"/>
<keyword evidence="5 11" id="KW-0812">Transmembrane</keyword>
<keyword evidence="10 11" id="KW-0998">Cell outer membrane</keyword>
<dbReference type="EMBL" id="FPBO01000032">
    <property type="protein sequence ID" value="SFV10701.1"/>
    <property type="molecule type" value="Genomic_DNA"/>
</dbReference>
<feature type="short sequence motif" description="TonB C-terminal box" evidence="12">
    <location>
        <begin position="953"/>
        <end position="970"/>
    </location>
</feature>
<dbReference type="InterPro" id="IPR037066">
    <property type="entry name" value="Plug_dom_sf"/>
</dbReference>
<keyword evidence="18" id="KW-1185">Reference proteome</keyword>
<evidence type="ECO:0000256" key="10">
    <source>
        <dbReference type="ARBA" id="ARBA00023237"/>
    </source>
</evidence>
<dbReference type="SUPFAM" id="SSF56935">
    <property type="entry name" value="Porins"/>
    <property type="match status" value="1"/>
</dbReference>
<sequence length="970" mass="103935">MMMETVLSRSVRLICAGGVALGMQAAYAQEAPMQKVEVTGSRIPTANIEGTSPVTVLGAKDIKTDGVRNVESLLNNLPQVFADQGGNVVNGSTGTATVNLRGLGAERTLVLVNGKRMPMGSPSNVAADLNQIPAPLIKRVEVLTGGAGAVYGSDAVSGVVNFIMNDRFEGVQLEANIGGFNHSQKGGSVAKLVETRGATNPSQFKLPGDKGFDGKSKDASLLVGSNFADNKGNATLFFSYKNEDALLQADRDFSACTVSSNATGFACGGSGTNATGRIASLESAGISKGKILTIADANGTARPFNNALDQYNFGPINHYQRPSERYGFNGTVHYDVNDKIRLYSDFSFHDDRTVAQIAPGGMFDGVAVLRNDNPFLSQSIKDQLGITPTTTTEVSILRRNVEGGGRQSEYRNSSYRELFGVKGEVGGWNYDIYGQSAKVIYSQSESNYFSSTRVQRALDVVNVNGVATCRSVVDGSDPACVPYNVYKLGAITPAMLAYLQIPGMRKGSTEQQIQGATIASDLGDYGIKVPGHSSGVGVSFGAEHRKEKLELMTDAATQAGDLSGSGGPTGGVVGQYSVKDVFGEMRIPLIENKPFADKLEANASYRHSSYSTGNKANTFGVGLDWAPLKEVRFRGSYQKAVRAPNLIELYTPQGNNLFDMDADPCAGDTPSASLAACQRTGVTAAQYGNIQDSPAGQYNYLQGGNTNLKPETAKSKTFGVVLTPMRNLSVTIDYFDIQVEDTIDIIDPATSLSKCLATGDARFCSLIKRDRTGSLWLFDDAKITGTQQNIGSTGTTGIDVGANYVQRIGAYGSVGFNFAGTYLRKLETEEIKGEGVYDCVGYYGPNKCEQPNPKWRHKIRANWNTPWNVDLAVTWRHIDKVQLQNLSSNPLLSGASNPVDRELGQRDYMDLSASYNITKKISLSGGINNVFDRDPPLTSQLATGQGNGNTYPSVYDALGRRLFMTMTAKF</sequence>
<dbReference type="InterPro" id="IPR010917">
    <property type="entry name" value="TonB_rcpt_CS"/>
</dbReference>
<dbReference type="InterPro" id="IPR000531">
    <property type="entry name" value="Beta-barrel_TonB"/>
</dbReference>
<dbReference type="PROSITE" id="PS52016">
    <property type="entry name" value="TONB_DEPENDENT_REC_3"/>
    <property type="match status" value="1"/>
</dbReference>
<name>A0A1I7LM00_9BURK</name>
<dbReference type="Gene3D" id="2.170.130.10">
    <property type="entry name" value="TonB-dependent receptor, plug domain"/>
    <property type="match status" value="1"/>
</dbReference>
<accession>A0A1I7LM00</accession>
<gene>
    <name evidence="17" type="ORF">SAMN05216552_103230</name>
</gene>
<evidence type="ECO:0000259" key="15">
    <source>
        <dbReference type="Pfam" id="PF00593"/>
    </source>
</evidence>
<feature type="signal peptide" evidence="14">
    <location>
        <begin position="1"/>
        <end position="28"/>
    </location>
</feature>
<protein>
    <submittedName>
        <fullName evidence="17">TonB-dependent Receptor Plug Domain</fullName>
    </submittedName>
</protein>
<evidence type="ECO:0000313" key="18">
    <source>
        <dbReference type="Proteomes" id="UP000199391"/>
    </source>
</evidence>
<organism evidence="17 18">
    <name type="scientific">Pseudoduganella namucuonensis</name>
    <dbReference type="NCBI Taxonomy" id="1035707"/>
    <lineage>
        <taxon>Bacteria</taxon>
        <taxon>Pseudomonadati</taxon>
        <taxon>Pseudomonadota</taxon>
        <taxon>Betaproteobacteria</taxon>
        <taxon>Burkholderiales</taxon>
        <taxon>Oxalobacteraceae</taxon>
        <taxon>Telluria group</taxon>
        <taxon>Pseudoduganella</taxon>
    </lineage>
</organism>
<dbReference type="STRING" id="1035707.SAMN05216552_103230"/>
<keyword evidence="4 11" id="KW-1134">Transmembrane beta strand</keyword>
<evidence type="ECO:0000256" key="9">
    <source>
        <dbReference type="ARBA" id="ARBA00023170"/>
    </source>
</evidence>